<dbReference type="HOGENOM" id="CLU_3042994_0_0_10"/>
<dbReference type="Proteomes" id="UP000028933">
    <property type="component" value="Chromosome"/>
</dbReference>
<accession>A0A077EJK6</accession>
<gene>
    <name evidence="1" type="ORF">BD94_2923</name>
</gene>
<reference evidence="1" key="2">
    <citation type="journal article" date="2015" name="Genome Biol. Evol.">
        <title>Complete Genome Sequence and Transcriptomic Analysis of the Novel Pathogen Elizabethkingia anophelis in Response to Oxidative Stress.</title>
        <authorList>
            <person name="Li Y."/>
            <person name="Liu Y."/>
            <person name="Chew S.C."/>
            <person name="Tay M."/>
            <person name="Salido M.M."/>
            <person name="Teo J."/>
            <person name="Lauro F.M."/>
            <person name="Givskov M."/>
            <person name="Yang L."/>
        </authorList>
    </citation>
    <scope>NUCLEOTIDE SEQUENCE</scope>
    <source>
        <strain evidence="1">NUHP1</strain>
    </source>
</reference>
<sequence length="54" mass="6406">MFTNQLIVFDIQYISGDKRLILVVKVFNFNLIPRYPSPFRRDRLPLCFVAFAPD</sequence>
<dbReference type="AlphaFoldDB" id="A0A077EJK6"/>
<evidence type="ECO:0000313" key="1">
    <source>
        <dbReference type="EMBL" id="AIL46698.1"/>
    </source>
</evidence>
<name>A0A077EJK6_9FLAO</name>
<organism evidence="1 2">
    <name type="scientific">Elizabethkingia anophelis NUHP1</name>
    <dbReference type="NCBI Taxonomy" id="1338011"/>
    <lineage>
        <taxon>Bacteria</taxon>
        <taxon>Pseudomonadati</taxon>
        <taxon>Bacteroidota</taxon>
        <taxon>Flavobacteriia</taxon>
        <taxon>Flavobacteriales</taxon>
        <taxon>Weeksellaceae</taxon>
        <taxon>Elizabethkingia</taxon>
    </lineage>
</organism>
<dbReference type="KEGG" id="eao:BD94_2923"/>
<protein>
    <submittedName>
        <fullName evidence="1">Uncharacterized protein</fullName>
    </submittedName>
</protein>
<dbReference type="EMBL" id="CP007547">
    <property type="protein sequence ID" value="AIL46698.1"/>
    <property type="molecule type" value="Genomic_DNA"/>
</dbReference>
<proteinExistence type="predicted"/>
<reference evidence="1" key="1">
    <citation type="journal article" date="2013" name="Lancet">
        <title>First case of E anophelis outbreak in an intensive-care unit.</title>
        <authorList>
            <person name="Teo J."/>
            <person name="Tan S.Y."/>
            <person name="Tay M."/>
            <person name="Ding Y."/>
            <person name="Kjelleberg S."/>
            <person name="Givskov M."/>
            <person name="Lin R.T."/>
            <person name="Yang L."/>
        </authorList>
    </citation>
    <scope>NUCLEOTIDE SEQUENCE [LARGE SCALE GENOMIC DNA]</scope>
    <source>
        <strain evidence="1">NUHP1</strain>
    </source>
</reference>
<evidence type="ECO:0000313" key="2">
    <source>
        <dbReference type="Proteomes" id="UP000028933"/>
    </source>
</evidence>